<name>A0A6A6T6Z0_9PLEO</name>
<dbReference type="Proteomes" id="UP000799324">
    <property type="component" value="Unassembled WGS sequence"/>
</dbReference>
<gene>
    <name evidence="1" type="ORF">K491DRAFT_463967</name>
</gene>
<organism evidence="1 2">
    <name type="scientific">Lophiostoma macrostomum CBS 122681</name>
    <dbReference type="NCBI Taxonomy" id="1314788"/>
    <lineage>
        <taxon>Eukaryota</taxon>
        <taxon>Fungi</taxon>
        <taxon>Dikarya</taxon>
        <taxon>Ascomycota</taxon>
        <taxon>Pezizomycotina</taxon>
        <taxon>Dothideomycetes</taxon>
        <taxon>Pleosporomycetidae</taxon>
        <taxon>Pleosporales</taxon>
        <taxon>Lophiostomataceae</taxon>
        <taxon>Lophiostoma</taxon>
    </lineage>
</organism>
<evidence type="ECO:0000313" key="2">
    <source>
        <dbReference type="Proteomes" id="UP000799324"/>
    </source>
</evidence>
<proteinExistence type="predicted"/>
<reference evidence="1" key="1">
    <citation type="journal article" date="2020" name="Stud. Mycol.">
        <title>101 Dothideomycetes genomes: a test case for predicting lifestyles and emergence of pathogens.</title>
        <authorList>
            <person name="Haridas S."/>
            <person name="Albert R."/>
            <person name="Binder M."/>
            <person name="Bloem J."/>
            <person name="Labutti K."/>
            <person name="Salamov A."/>
            <person name="Andreopoulos B."/>
            <person name="Baker S."/>
            <person name="Barry K."/>
            <person name="Bills G."/>
            <person name="Bluhm B."/>
            <person name="Cannon C."/>
            <person name="Castanera R."/>
            <person name="Culley D."/>
            <person name="Daum C."/>
            <person name="Ezra D."/>
            <person name="Gonzalez J."/>
            <person name="Henrissat B."/>
            <person name="Kuo A."/>
            <person name="Liang C."/>
            <person name="Lipzen A."/>
            <person name="Lutzoni F."/>
            <person name="Magnuson J."/>
            <person name="Mondo S."/>
            <person name="Nolan M."/>
            <person name="Ohm R."/>
            <person name="Pangilinan J."/>
            <person name="Park H.-J."/>
            <person name="Ramirez L."/>
            <person name="Alfaro M."/>
            <person name="Sun H."/>
            <person name="Tritt A."/>
            <person name="Yoshinaga Y."/>
            <person name="Zwiers L.-H."/>
            <person name="Turgeon B."/>
            <person name="Goodwin S."/>
            <person name="Spatafora J."/>
            <person name="Crous P."/>
            <person name="Grigoriev I."/>
        </authorList>
    </citation>
    <scope>NUCLEOTIDE SEQUENCE</scope>
    <source>
        <strain evidence="1">CBS 122681</strain>
    </source>
</reference>
<evidence type="ECO:0000313" key="1">
    <source>
        <dbReference type="EMBL" id="KAF2654598.1"/>
    </source>
</evidence>
<keyword evidence="2" id="KW-1185">Reference proteome</keyword>
<accession>A0A6A6T6Z0</accession>
<dbReference type="AlphaFoldDB" id="A0A6A6T6Z0"/>
<protein>
    <submittedName>
        <fullName evidence="1">Uncharacterized protein</fullName>
    </submittedName>
</protein>
<sequence>MTSLPNDDSSCALTFTCSFALVITIHGSKFACLSQHSSRSEYCYFDDITLHFTMCSTTQNIKQPSAEVIEALCHFCKSSTCRNLRYPSDSYNLTSARAHFLSGLRILR</sequence>
<dbReference type="EMBL" id="MU004361">
    <property type="protein sequence ID" value="KAF2654598.1"/>
    <property type="molecule type" value="Genomic_DNA"/>
</dbReference>